<dbReference type="PANTHER" id="PTHR42852:SF13">
    <property type="entry name" value="PROTEIN DIPZ"/>
    <property type="match status" value="1"/>
</dbReference>
<accession>A0ABS1R815</accession>
<evidence type="ECO:0000259" key="1">
    <source>
        <dbReference type="PROSITE" id="PS51352"/>
    </source>
</evidence>
<evidence type="ECO:0000313" key="2">
    <source>
        <dbReference type="EMBL" id="MBL1410818.1"/>
    </source>
</evidence>
<dbReference type="Proteomes" id="UP000625283">
    <property type="component" value="Unassembled WGS sequence"/>
</dbReference>
<proteinExistence type="predicted"/>
<feature type="domain" description="Thioredoxin" evidence="1">
    <location>
        <begin position="337"/>
        <end position="483"/>
    </location>
</feature>
<gene>
    <name evidence="2" type="ORF">JKG61_18820</name>
</gene>
<keyword evidence="3" id="KW-1185">Reference proteome</keyword>
<dbReference type="InterPro" id="IPR036249">
    <property type="entry name" value="Thioredoxin-like_sf"/>
</dbReference>
<dbReference type="InterPro" id="IPR013766">
    <property type="entry name" value="Thioredoxin_domain"/>
</dbReference>
<dbReference type="PROSITE" id="PS51352">
    <property type="entry name" value="THIOREDOXIN_2"/>
    <property type="match status" value="1"/>
</dbReference>
<dbReference type="InterPro" id="IPR012336">
    <property type="entry name" value="Thioredoxin-like_fold"/>
</dbReference>
<dbReference type="EMBL" id="JAERTY010000011">
    <property type="protein sequence ID" value="MBL1410818.1"/>
    <property type="molecule type" value="Genomic_DNA"/>
</dbReference>
<dbReference type="RefSeq" id="WP_202104517.1">
    <property type="nucleotide sequence ID" value="NZ_JAERTY010000011.1"/>
</dbReference>
<comment type="caution">
    <text evidence="2">The sequence shown here is derived from an EMBL/GenBank/DDBJ whole genome shotgun (WGS) entry which is preliminary data.</text>
</comment>
<evidence type="ECO:0000313" key="3">
    <source>
        <dbReference type="Proteomes" id="UP000625283"/>
    </source>
</evidence>
<dbReference type="Gene3D" id="3.40.30.10">
    <property type="entry name" value="Glutaredoxin"/>
    <property type="match status" value="1"/>
</dbReference>
<organism evidence="2 3">
    <name type="scientific">Sphingobacterium faecale</name>
    <dbReference type="NCBI Taxonomy" id="2803775"/>
    <lineage>
        <taxon>Bacteria</taxon>
        <taxon>Pseudomonadati</taxon>
        <taxon>Bacteroidota</taxon>
        <taxon>Sphingobacteriia</taxon>
        <taxon>Sphingobacteriales</taxon>
        <taxon>Sphingobacteriaceae</taxon>
        <taxon>Sphingobacterium</taxon>
    </lineage>
</organism>
<sequence>MKQIITIIIVLFRSILIVYSQSPNVLIKADFPKYKHNAVPYTYSLLYDGSQVFQSDELLMENGEFQIETEIHTPHTLVVFMGEEENILFLNSPKAGILILPGDSLRLSISDFGFDHIMFSGKGSTRFAFEKSYKAAINAHLPKKPIRDAIEKLIRANLKATKTDDLIAEYNKHLTEQEKKIIIANKYLDIYSQPVYNISNREYDSKDVKFITDHVINNKRIKRLIELSNEERQKLNLSGSYQNLLIEYAYIQQTLLNKRKYTPHKSTKDDYFTLNSIYKDVENRNYLLGKFIISRSYRQSLEDGLDECFGHYFSNFASNNPLYSEVKSSYYLLNNNLSKGALPPNFVLADSLGDSVKLSDLKGKVVVLDFWFYGCGGCAQITPALADIKKQFGKREDLIFVSVSIDKYRQSWLKGIGEFSPKQALHLYTNGNGSDTPIIKHFNIKSYPTLMILDKNGKVFEARASRPDSDKDKLINEINSALLN</sequence>
<dbReference type="Pfam" id="PF13905">
    <property type="entry name" value="Thioredoxin_8"/>
    <property type="match status" value="1"/>
</dbReference>
<dbReference type="PANTHER" id="PTHR42852">
    <property type="entry name" value="THIOL:DISULFIDE INTERCHANGE PROTEIN DSBE"/>
    <property type="match status" value="1"/>
</dbReference>
<protein>
    <submittedName>
        <fullName evidence="2">TlpA family protein disulfide reductase</fullName>
    </submittedName>
</protein>
<dbReference type="SUPFAM" id="SSF52833">
    <property type="entry name" value="Thioredoxin-like"/>
    <property type="match status" value="1"/>
</dbReference>
<dbReference type="CDD" id="cd02966">
    <property type="entry name" value="TlpA_like_family"/>
    <property type="match status" value="1"/>
</dbReference>
<name>A0ABS1R815_9SPHI</name>
<reference evidence="2 3" key="1">
    <citation type="submission" date="2021-01" db="EMBL/GenBank/DDBJ databases">
        <title>C459-1 draft genome sequence.</title>
        <authorList>
            <person name="Zhang X.-F."/>
        </authorList>
    </citation>
    <scope>NUCLEOTIDE SEQUENCE [LARGE SCALE GENOMIC DNA]</scope>
    <source>
        <strain evidence="3">C459-1</strain>
    </source>
</reference>
<dbReference type="InterPro" id="IPR050553">
    <property type="entry name" value="Thioredoxin_ResA/DsbE_sf"/>
</dbReference>